<dbReference type="InterPro" id="IPR050090">
    <property type="entry name" value="Tyrosine_recombinase_XerCD"/>
</dbReference>
<dbReference type="PROSITE" id="PS51898">
    <property type="entry name" value="TYR_RECOMBINASE"/>
    <property type="match status" value="1"/>
</dbReference>
<dbReference type="InterPro" id="IPR002104">
    <property type="entry name" value="Integrase_catalytic"/>
</dbReference>
<dbReference type="GO" id="GO:0006310">
    <property type="term" value="P:DNA recombination"/>
    <property type="evidence" value="ECO:0007669"/>
    <property type="project" value="UniProtKB-KW"/>
</dbReference>
<evidence type="ECO:0000256" key="2">
    <source>
        <dbReference type="ARBA" id="ARBA00022908"/>
    </source>
</evidence>
<dbReference type="Gene3D" id="1.10.443.10">
    <property type="entry name" value="Intergrase catalytic core"/>
    <property type="match status" value="1"/>
</dbReference>
<dbReference type="InterPro" id="IPR025269">
    <property type="entry name" value="SAM-like_dom"/>
</dbReference>
<keyword evidence="2" id="KW-0229">DNA integration</keyword>
<dbReference type="PANTHER" id="PTHR30349">
    <property type="entry name" value="PHAGE INTEGRASE-RELATED"/>
    <property type="match status" value="1"/>
</dbReference>
<reference evidence="8 10" key="1">
    <citation type="submission" date="2018-08" db="EMBL/GenBank/DDBJ databases">
        <title>A genome reference for cultivated species of the human gut microbiota.</title>
        <authorList>
            <person name="Zou Y."/>
            <person name="Xue W."/>
            <person name="Luo G."/>
        </authorList>
    </citation>
    <scope>NUCLEOTIDE SEQUENCE [LARGE SCALE GENOMIC DNA]</scope>
    <source>
        <strain evidence="8 10">AM31-16AC</strain>
    </source>
</reference>
<dbReference type="InterPro" id="IPR010998">
    <property type="entry name" value="Integrase_recombinase_N"/>
</dbReference>
<keyword evidence="4" id="KW-0233">DNA recombination</keyword>
<accession>A0A414FRV8</accession>
<dbReference type="EMBL" id="QSJD01000002">
    <property type="protein sequence ID" value="RHD53397.1"/>
    <property type="molecule type" value="Genomic_DNA"/>
</dbReference>
<dbReference type="Proteomes" id="UP001060260">
    <property type="component" value="Chromosome"/>
</dbReference>
<comment type="similarity">
    <text evidence="1">Belongs to the 'phage' integrase family.</text>
</comment>
<dbReference type="CDD" id="cd01185">
    <property type="entry name" value="INTN1_C_like"/>
    <property type="match status" value="1"/>
</dbReference>
<evidence type="ECO:0000313" key="8">
    <source>
        <dbReference type="EMBL" id="RHD53397.1"/>
    </source>
</evidence>
<evidence type="ECO:0000259" key="7">
    <source>
        <dbReference type="PROSITE" id="PS51900"/>
    </source>
</evidence>
<evidence type="ECO:0000313" key="10">
    <source>
        <dbReference type="Proteomes" id="UP000284689"/>
    </source>
</evidence>
<dbReference type="Pfam" id="PF13102">
    <property type="entry name" value="Phage_int_SAM_5"/>
    <property type="match status" value="1"/>
</dbReference>
<dbReference type="Proteomes" id="UP000284689">
    <property type="component" value="Unassembled WGS sequence"/>
</dbReference>
<sequence length="319" mass="37171">MQKMNKNGFSRCAEMYIERLRKEGRYSTAHVYKNALLSFTTFCGTFNVSFRQVTRGRLRCYGQYLYECGLKPNTVSTYMRMLRSIYNRGVESGSAPYVHRLFHDVYTGVDIRQKKALPVAELHRLLYDDPKSERLRHTQTIAALMFQFCGMSFADLAHLEKSSLDSNVLRYNRIKTKTPMSVEVLDTAKEMINQLRSNQVTPSDCPDYLFDILSGDKKRKDEGAYREYQSALRKFNNRLKDLARVLHLNSPVSSYTLRHSWATTAKYRGVPIEMISESLGHKSIKTTQIYLKGFNLQERTEVNRMNLFYVRNCYVTRGK</sequence>
<name>A0A414FRV8_9BACE</name>
<proteinExistence type="inferred from homology"/>
<dbReference type="RefSeq" id="WP_022043351.1">
    <property type="nucleotide sequence ID" value="NZ_CAXSYJ010000005.1"/>
</dbReference>
<dbReference type="Pfam" id="PF00589">
    <property type="entry name" value="Phage_integrase"/>
    <property type="match status" value="1"/>
</dbReference>
<protein>
    <submittedName>
        <fullName evidence="8">Integrase</fullName>
    </submittedName>
    <submittedName>
        <fullName evidence="9">Tyrosine-type DNA invertase cluster 3b</fullName>
    </submittedName>
</protein>
<dbReference type="GO" id="GO:0015074">
    <property type="term" value="P:DNA integration"/>
    <property type="evidence" value="ECO:0007669"/>
    <property type="project" value="UniProtKB-KW"/>
</dbReference>
<evidence type="ECO:0000259" key="6">
    <source>
        <dbReference type="PROSITE" id="PS51898"/>
    </source>
</evidence>
<gene>
    <name evidence="8" type="ORF">DW794_01745</name>
    <name evidence="9" type="ORF">NXW23_10860</name>
</gene>
<organism evidence="8 10">
    <name type="scientific">Bacteroides caccae</name>
    <dbReference type="NCBI Taxonomy" id="47678"/>
    <lineage>
        <taxon>Bacteria</taxon>
        <taxon>Pseudomonadati</taxon>
        <taxon>Bacteroidota</taxon>
        <taxon>Bacteroidia</taxon>
        <taxon>Bacteroidales</taxon>
        <taxon>Bacteroidaceae</taxon>
        <taxon>Bacteroides</taxon>
    </lineage>
</organism>
<feature type="domain" description="Core-binding (CB)" evidence="7">
    <location>
        <begin position="7"/>
        <end position="90"/>
    </location>
</feature>
<dbReference type="AlphaFoldDB" id="A0A414FRV8"/>
<evidence type="ECO:0000256" key="3">
    <source>
        <dbReference type="ARBA" id="ARBA00023125"/>
    </source>
</evidence>
<dbReference type="PROSITE" id="PS51900">
    <property type="entry name" value="CB"/>
    <property type="match status" value="1"/>
</dbReference>
<evidence type="ECO:0000256" key="1">
    <source>
        <dbReference type="ARBA" id="ARBA00008857"/>
    </source>
</evidence>
<dbReference type="EMBL" id="CP103166">
    <property type="protein sequence ID" value="UVQ98719.1"/>
    <property type="molecule type" value="Genomic_DNA"/>
</dbReference>
<dbReference type="InterPro" id="IPR013762">
    <property type="entry name" value="Integrase-like_cat_sf"/>
</dbReference>
<dbReference type="Gene3D" id="1.10.150.130">
    <property type="match status" value="1"/>
</dbReference>
<reference evidence="9" key="2">
    <citation type="submission" date="2022-08" db="EMBL/GenBank/DDBJ databases">
        <title>Genome Sequencing of Bacteroides fragilis Group Isolates with Nanopore Technology.</title>
        <authorList>
            <person name="Tisza M.J."/>
            <person name="Smith D."/>
            <person name="Dekker J.P."/>
        </authorList>
    </citation>
    <scope>NUCLEOTIDE SEQUENCE</scope>
    <source>
        <strain evidence="9">BFG-474</strain>
    </source>
</reference>
<dbReference type="SUPFAM" id="SSF56349">
    <property type="entry name" value="DNA breaking-rejoining enzymes"/>
    <property type="match status" value="1"/>
</dbReference>
<dbReference type="PANTHER" id="PTHR30349:SF64">
    <property type="entry name" value="PROPHAGE INTEGRASE INTD-RELATED"/>
    <property type="match status" value="1"/>
</dbReference>
<keyword evidence="3 5" id="KW-0238">DNA-binding</keyword>
<dbReference type="InterPro" id="IPR044068">
    <property type="entry name" value="CB"/>
</dbReference>
<dbReference type="GO" id="GO:0003677">
    <property type="term" value="F:DNA binding"/>
    <property type="evidence" value="ECO:0007669"/>
    <property type="project" value="UniProtKB-UniRule"/>
</dbReference>
<evidence type="ECO:0000313" key="9">
    <source>
        <dbReference type="EMBL" id="UVQ98719.1"/>
    </source>
</evidence>
<dbReference type="InterPro" id="IPR011010">
    <property type="entry name" value="DNA_brk_join_enz"/>
</dbReference>
<evidence type="ECO:0000256" key="4">
    <source>
        <dbReference type="ARBA" id="ARBA00023172"/>
    </source>
</evidence>
<feature type="domain" description="Tyr recombinase" evidence="6">
    <location>
        <begin position="112"/>
        <end position="303"/>
    </location>
</feature>
<evidence type="ECO:0000256" key="5">
    <source>
        <dbReference type="PROSITE-ProRule" id="PRU01248"/>
    </source>
</evidence>